<comment type="caution">
    <text evidence="2">The sequence shown here is derived from an EMBL/GenBank/DDBJ whole genome shotgun (WGS) entry which is preliminary data.</text>
</comment>
<dbReference type="InterPro" id="IPR038153">
    <property type="entry name" value="EvaA-like_sf"/>
</dbReference>
<organism evidence="2 3">
    <name type="scientific">Micromonospora tulbaghiae</name>
    <dbReference type="NCBI Taxonomy" id="479978"/>
    <lineage>
        <taxon>Bacteria</taxon>
        <taxon>Bacillati</taxon>
        <taxon>Actinomycetota</taxon>
        <taxon>Actinomycetes</taxon>
        <taxon>Micromonosporales</taxon>
        <taxon>Micromonosporaceae</taxon>
        <taxon>Micromonospora</taxon>
    </lineage>
</organism>
<dbReference type="GO" id="GO:0016829">
    <property type="term" value="F:lyase activity"/>
    <property type="evidence" value="ECO:0007669"/>
    <property type="project" value="InterPro"/>
</dbReference>
<gene>
    <name evidence="2" type="ORF">J5U46_02795</name>
</gene>
<dbReference type="EMBL" id="JAGFVQ010000003">
    <property type="protein sequence ID" value="MBO4139084.1"/>
    <property type="molecule type" value="Genomic_DNA"/>
</dbReference>
<reference evidence="2" key="1">
    <citation type="submission" date="2021-03" db="EMBL/GenBank/DDBJ databases">
        <title>X isolated from Micromonospora tulbaghiae.</title>
        <authorList>
            <person name="Stennett H.L."/>
        </authorList>
    </citation>
    <scope>NUCLEOTIDE SEQUENCE</scope>
    <source>
        <strain evidence="2">28M1-20</strain>
    </source>
</reference>
<dbReference type="AlphaFoldDB" id="A0AAW4JCM9"/>
<evidence type="ECO:0000313" key="3">
    <source>
        <dbReference type="Proteomes" id="UP000669887"/>
    </source>
</evidence>
<dbReference type="Pfam" id="PF03559">
    <property type="entry name" value="Hexose_dehydrat"/>
    <property type="match status" value="2"/>
</dbReference>
<protein>
    <submittedName>
        <fullName evidence="2">NDP-hexose 2,3-dehydratase family protein</fullName>
    </submittedName>
</protein>
<evidence type="ECO:0000259" key="1">
    <source>
        <dbReference type="Pfam" id="PF03559"/>
    </source>
</evidence>
<name>A0AAW4JCM9_9ACTN</name>
<proteinExistence type="predicted"/>
<feature type="domain" description="dTDP-4-dehydro-6-deoxy-alpha-D-glucopyranose 2,3-dehydratase" evidence="1">
    <location>
        <begin position="32"/>
        <end position="230"/>
    </location>
</feature>
<evidence type="ECO:0000313" key="2">
    <source>
        <dbReference type="EMBL" id="MBO4139084.1"/>
    </source>
</evidence>
<feature type="domain" description="dTDP-4-dehydro-6-deoxy-alpha-D-glucopyranose 2,3-dehydratase" evidence="1">
    <location>
        <begin position="268"/>
        <end position="471"/>
    </location>
</feature>
<dbReference type="InterPro" id="IPR005212">
    <property type="entry name" value="EvaA-like"/>
</dbReference>
<accession>A0AAW4JCM9</accession>
<dbReference type="Proteomes" id="UP000669887">
    <property type="component" value="Unassembled WGS sequence"/>
</dbReference>
<sequence>MSRSKQILAERADADRLVMSALATDSAVTPTAQVLPWLAERSRAHTFEVRRVPLGELAGWQEEPGTGNLVHHTGRFFSIEGLRVQTERTWTQPIIVQPEVGVLGLLMKEFDGVLHCLMHAKMEPGNAPLVQLSPTVQATRSNYTGVHRGAPIRYFEYMRPSARSRVLVDVLQSEQNSWFLHKRNRNMVVETTDDVPVGDDFRWLTLGQLAELLRRPDVVNMDTRSVMSCVPATPSAALRPAVAVPGDTFAGAIRRSFWDDGDARHTQTELLGWLTRQRAVREVRQRRVPLSEAEADGWRRDDHEIAHVSGKYFTVIGVGVLAGSREVRSWQQPLLAPVAPGVLALLVKRIAGVLHGLVQARADAGSLTGVELGPTVQCQPVNYRDLPPRECPRYLDLVPAAGDARIRYDVVQSEEGGRFHHARNRYLVVEVGDEFPVEAPDDFRWMTMGQLAGLLSHGNYLNVELRSLLACARTLW</sequence>
<dbReference type="Gene3D" id="3.90.79.40">
    <property type="entry name" value="EvaA sugar 2,3-dehydratase subunit"/>
    <property type="match status" value="2"/>
</dbReference>